<gene>
    <name evidence="1" type="ORF">HAX54_045709</name>
</gene>
<sequence>MGHMDQATTYVHGRARDAYPELEIEFEDKTYQAEKMGPTQELHDFVSSPMLKDIMVIDHVKDIEMISQA</sequence>
<organism evidence="1 2">
    <name type="scientific">Datura stramonium</name>
    <name type="common">Jimsonweed</name>
    <name type="synonym">Common thornapple</name>
    <dbReference type="NCBI Taxonomy" id="4076"/>
    <lineage>
        <taxon>Eukaryota</taxon>
        <taxon>Viridiplantae</taxon>
        <taxon>Streptophyta</taxon>
        <taxon>Embryophyta</taxon>
        <taxon>Tracheophyta</taxon>
        <taxon>Spermatophyta</taxon>
        <taxon>Magnoliopsida</taxon>
        <taxon>eudicotyledons</taxon>
        <taxon>Gunneridae</taxon>
        <taxon>Pentapetalae</taxon>
        <taxon>asterids</taxon>
        <taxon>lamiids</taxon>
        <taxon>Solanales</taxon>
        <taxon>Solanaceae</taxon>
        <taxon>Solanoideae</taxon>
        <taxon>Datureae</taxon>
        <taxon>Datura</taxon>
    </lineage>
</organism>
<evidence type="ECO:0000313" key="1">
    <source>
        <dbReference type="EMBL" id="MCE3049747.1"/>
    </source>
</evidence>
<comment type="caution">
    <text evidence="1">The sequence shown here is derived from an EMBL/GenBank/DDBJ whole genome shotgun (WGS) entry which is preliminary data.</text>
</comment>
<proteinExistence type="predicted"/>
<evidence type="ECO:0000313" key="2">
    <source>
        <dbReference type="Proteomes" id="UP000823775"/>
    </source>
</evidence>
<accession>A0ABS8WI48</accession>
<keyword evidence="2" id="KW-1185">Reference proteome</keyword>
<name>A0ABS8WI48_DATST</name>
<protein>
    <submittedName>
        <fullName evidence="1">Uncharacterized protein</fullName>
    </submittedName>
</protein>
<reference evidence="1 2" key="1">
    <citation type="journal article" date="2021" name="BMC Genomics">
        <title>Datura genome reveals duplications of psychoactive alkaloid biosynthetic genes and high mutation rate following tissue culture.</title>
        <authorList>
            <person name="Rajewski A."/>
            <person name="Carter-House D."/>
            <person name="Stajich J."/>
            <person name="Litt A."/>
        </authorList>
    </citation>
    <scope>NUCLEOTIDE SEQUENCE [LARGE SCALE GENOMIC DNA]</scope>
    <source>
        <strain evidence="1">AR-01</strain>
    </source>
</reference>
<dbReference type="Proteomes" id="UP000823775">
    <property type="component" value="Unassembled WGS sequence"/>
</dbReference>
<dbReference type="EMBL" id="JACEIK010007105">
    <property type="protein sequence ID" value="MCE3049747.1"/>
    <property type="molecule type" value="Genomic_DNA"/>
</dbReference>